<dbReference type="Gene3D" id="2.130.10.10">
    <property type="entry name" value="YVTN repeat-like/Quinoprotein amine dehydrogenase"/>
    <property type="match status" value="2"/>
</dbReference>
<dbReference type="FunFam" id="2.130.10.10:FF:001190">
    <property type="entry name" value="DDB1 and CUL4 associated factor 12"/>
    <property type="match status" value="1"/>
</dbReference>
<dbReference type="RefSeq" id="XP_032062904.1">
    <property type="nucleotide sequence ID" value="XM_032207013.1"/>
</dbReference>
<evidence type="ECO:0000256" key="4">
    <source>
        <dbReference type="ARBA" id="ARBA00022490"/>
    </source>
</evidence>
<feature type="domain" description="DDB1- and CUL4-associated factor 12 beta-propeller" evidence="12">
    <location>
        <begin position="75"/>
        <end position="204"/>
    </location>
</feature>
<dbReference type="Proteomes" id="UP000504639">
    <property type="component" value="Chromosome W"/>
</dbReference>
<dbReference type="FunCoup" id="A0A6J3EI74">
    <property type="interactions" value="195"/>
</dbReference>
<dbReference type="GO" id="GO:0005813">
    <property type="term" value="C:centrosome"/>
    <property type="evidence" value="ECO:0007669"/>
    <property type="project" value="UniProtKB-SubCell"/>
</dbReference>
<accession>A0A6J3EI74</accession>
<dbReference type="InterPro" id="IPR015943">
    <property type="entry name" value="WD40/YVTN_repeat-like_dom_sf"/>
</dbReference>
<dbReference type="FunFam" id="2.130.10.10:FF:000253">
    <property type="entry name" value="DDB1- and CUL4-associated factor 12"/>
    <property type="match status" value="1"/>
</dbReference>
<organism evidence="13 14">
    <name type="scientific">Aythya fuligula</name>
    <name type="common">Tufted duck</name>
    <name type="synonym">Anas fuligula</name>
    <dbReference type="NCBI Taxonomy" id="219594"/>
    <lineage>
        <taxon>Eukaryota</taxon>
        <taxon>Metazoa</taxon>
        <taxon>Chordata</taxon>
        <taxon>Craniata</taxon>
        <taxon>Vertebrata</taxon>
        <taxon>Euteleostomi</taxon>
        <taxon>Archelosauria</taxon>
        <taxon>Archosauria</taxon>
        <taxon>Dinosauria</taxon>
        <taxon>Saurischia</taxon>
        <taxon>Theropoda</taxon>
        <taxon>Coelurosauria</taxon>
        <taxon>Aves</taxon>
        <taxon>Neognathae</taxon>
        <taxon>Galloanserae</taxon>
        <taxon>Anseriformes</taxon>
        <taxon>Anatidae</taxon>
        <taxon>Aythyinae</taxon>
        <taxon>Aythya</taxon>
    </lineage>
</organism>
<evidence type="ECO:0000259" key="12">
    <source>
        <dbReference type="Pfam" id="PF23760"/>
    </source>
</evidence>
<comment type="pathway">
    <text evidence="3">Protein modification; protein ubiquitination.</text>
</comment>
<evidence type="ECO:0000256" key="1">
    <source>
        <dbReference type="ARBA" id="ARBA00004123"/>
    </source>
</evidence>
<dbReference type="InterPro" id="IPR036322">
    <property type="entry name" value="WD40_repeat_dom_sf"/>
</dbReference>
<dbReference type="AlphaFoldDB" id="A0A6J3EI74"/>
<feature type="domain" description="DDB1- and CUL4-associated factor 12 beta-propeller" evidence="12">
    <location>
        <begin position="252"/>
        <end position="509"/>
    </location>
</feature>
<dbReference type="SUPFAM" id="SSF56672">
    <property type="entry name" value="DNA/RNA polymerases"/>
    <property type="match status" value="1"/>
</dbReference>
<dbReference type="KEGG" id="aful:116501442"/>
<dbReference type="InterPro" id="IPR043502">
    <property type="entry name" value="DNA/RNA_pol_sf"/>
</dbReference>
<keyword evidence="5" id="KW-0853">WD repeat</keyword>
<keyword evidence="6" id="KW-0677">Repeat</keyword>
<evidence type="ECO:0000256" key="7">
    <source>
        <dbReference type="ARBA" id="ARBA00022786"/>
    </source>
</evidence>
<dbReference type="SUPFAM" id="SSF50978">
    <property type="entry name" value="WD40 repeat-like"/>
    <property type="match status" value="1"/>
</dbReference>
<dbReference type="PANTHER" id="PTHR19860:SF16">
    <property type="entry name" value="DDB1- AND CUL4-ASSOCIATED FACTOR 12"/>
    <property type="match status" value="1"/>
</dbReference>
<protein>
    <submittedName>
        <fullName evidence="14">DDB1- and CUL4-associated factor 12-like isoform X1</fullName>
    </submittedName>
</protein>
<comment type="subunit">
    <text evidence="11">Component of the DCX(DCAF12) E3 ubiquitin ligase complex, at least composed of CUL4 (CUL4A or CUL4B), DDB1, DCAF12 and RBX1.</text>
</comment>
<name>A0A6J3EI74_AYTFU</name>
<dbReference type="InterPro" id="IPR051191">
    <property type="entry name" value="DCAF12"/>
</dbReference>
<evidence type="ECO:0000313" key="14">
    <source>
        <dbReference type="RefSeq" id="XP_032062904.1"/>
    </source>
</evidence>
<evidence type="ECO:0000256" key="8">
    <source>
        <dbReference type="ARBA" id="ARBA00023212"/>
    </source>
</evidence>
<evidence type="ECO:0000256" key="10">
    <source>
        <dbReference type="ARBA" id="ARBA00038022"/>
    </source>
</evidence>
<evidence type="ECO:0000256" key="3">
    <source>
        <dbReference type="ARBA" id="ARBA00004906"/>
    </source>
</evidence>
<keyword evidence="7" id="KW-0833">Ubl conjugation pathway</keyword>
<evidence type="ECO:0000256" key="6">
    <source>
        <dbReference type="ARBA" id="ARBA00022737"/>
    </source>
</evidence>
<evidence type="ECO:0000256" key="9">
    <source>
        <dbReference type="ARBA" id="ARBA00023242"/>
    </source>
</evidence>
<keyword evidence="13" id="KW-1185">Reference proteome</keyword>
<comment type="subcellular location">
    <subcellularLocation>
        <location evidence="2">Cytoplasm</location>
        <location evidence="2">Cytoskeleton</location>
        <location evidence="2">Microtubule organizing center</location>
        <location evidence="2">Centrosome</location>
    </subcellularLocation>
    <subcellularLocation>
        <location evidence="1">Nucleus</location>
    </subcellularLocation>
</comment>
<sequence length="509" mass="56958">MARKTVSRKRKAAATAAGPGGLHGEQYGWDHSVHKRKRLPLVKRSLVYYLKGREVWMQNESSYHRLLHEYAAQQLPSVLKEREFHLGTLNKVFASQWLNHRQVVCGTKCNTLFVVDVQTGQITKIPILKDREPGMVNQQGCGIHAIELNPSRTLLATGGDNPNSLAIYRLPTLDPVCVGDDGHKDWIFSVAWISDTMAVSVSQQKAQLVQQRVTYLGFGISGGQRELGTERKEVICQTPEPQTVKELRTFLGMTGSRDGSMGLWEVTEDVLSKSNARHNLSQVPVYAHITHRALKDIPKENTNPDNCKVRALAFNNINKELGAVSLDGYFHLWKAEHALSKLLSTKLPYCRENVCLAYGQEWSVYAVGSQAHVSFLDPRQPPHNVKSVCSKERGSGIRSVSFYEHIITVGTGHGSLLFYDIRAQRFLDEKPPRACYGQKQKLGGSEILKLTTGKGWLNHDETWRNYFSEINFFPNAVYTHCYDSSGTKLFVAGGPLPSGLHGNYAGLWS</sequence>
<reference evidence="14" key="1">
    <citation type="submission" date="2025-08" db="UniProtKB">
        <authorList>
            <consortium name="RefSeq"/>
        </authorList>
    </citation>
    <scope>IDENTIFICATION</scope>
    <source>
        <tissue evidence="14">Lung</tissue>
    </source>
</reference>
<keyword evidence="9" id="KW-0539">Nucleus</keyword>
<dbReference type="GeneID" id="116501442"/>
<evidence type="ECO:0000313" key="13">
    <source>
        <dbReference type="Proteomes" id="UP000504639"/>
    </source>
</evidence>
<dbReference type="Pfam" id="PF23760">
    <property type="entry name" value="Beta-prop_DCAF12"/>
    <property type="match status" value="2"/>
</dbReference>
<keyword evidence="8" id="KW-0206">Cytoskeleton</keyword>
<proteinExistence type="inferred from homology"/>
<dbReference type="PANTHER" id="PTHR19860">
    <property type="entry name" value="DDB1- AND CUL4-ASSOCIATED FACTOR 12-RELATED"/>
    <property type="match status" value="1"/>
</dbReference>
<dbReference type="GO" id="GO:0080008">
    <property type="term" value="C:Cul4-RING E3 ubiquitin ligase complex"/>
    <property type="evidence" value="ECO:0007669"/>
    <property type="project" value="TreeGrafter"/>
</dbReference>
<keyword evidence="4" id="KW-0963">Cytoplasm</keyword>
<dbReference type="InterPro" id="IPR056151">
    <property type="entry name" value="Beta-prop_DCAF12"/>
</dbReference>
<evidence type="ECO:0000256" key="5">
    <source>
        <dbReference type="ARBA" id="ARBA00022574"/>
    </source>
</evidence>
<gene>
    <name evidence="14" type="primary">LOC116501442</name>
</gene>
<evidence type="ECO:0000256" key="11">
    <source>
        <dbReference type="ARBA" id="ARBA00038623"/>
    </source>
</evidence>
<evidence type="ECO:0000256" key="2">
    <source>
        <dbReference type="ARBA" id="ARBA00004300"/>
    </source>
</evidence>
<comment type="similarity">
    <text evidence="10">Belongs to the WD repeat DCAF12 family.</text>
</comment>
<dbReference type="GO" id="GO:0005634">
    <property type="term" value="C:nucleus"/>
    <property type="evidence" value="ECO:0007669"/>
    <property type="project" value="UniProtKB-SubCell"/>
</dbReference>
<dbReference type="InParanoid" id="A0A6J3EI74"/>